<feature type="compositionally biased region" description="Low complexity" evidence="2">
    <location>
        <begin position="8"/>
        <end position="19"/>
    </location>
</feature>
<dbReference type="AlphaFoldDB" id="A0A238F3R6"/>
<gene>
    <name evidence="4" type="ORF">BQ2448_5288</name>
</gene>
<feature type="transmembrane region" description="Helical" evidence="3">
    <location>
        <begin position="48"/>
        <end position="69"/>
    </location>
</feature>
<proteinExistence type="predicted"/>
<accession>A0A238F3R6</accession>
<dbReference type="OrthoDB" id="2537618at2759"/>
<keyword evidence="3" id="KW-0472">Membrane</keyword>
<dbReference type="EMBL" id="FMSP01000002">
    <property type="protein sequence ID" value="SCV67677.1"/>
    <property type="molecule type" value="Genomic_DNA"/>
</dbReference>
<evidence type="ECO:0000256" key="1">
    <source>
        <dbReference type="SAM" id="Coils"/>
    </source>
</evidence>
<keyword evidence="5" id="KW-1185">Reference proteome</keyword>
<keyword evidence="3" id="KW-1133">Transmembrane helix</keyword>
<protein>
    <submittedName>
        <fullName evidence="4">BQ2448_5288 protein</fullName>
    </submittedName>
</protein>
<organism evidence="4 5">
    <name type="scientific">Microbotryum intermedium</name>
    <dbReference type="NCBI Taxonomy" id="269621"/>
    <lineage>
        <taxon>Eukaryota</taxon>
        <taxon>Fungi</taxon>
        <taxon>Dikarya</taxon>
        <taxon>Basidiomycota</taxon>
        <taxon>Pucciniomycotina</taxon>
        <taxon>Microbotryomycetes</taxon>
        <taxon>Microbotryales</taxon>
        <taxon>Microbotryaceae</taxon>
        <taxon>Microbotryum</taxon>
    </lineage>
</organism>
<evidence type="ECO:0000313" key="5">
    <source>
        <dbReference type="Proteomes" id="UP000198372"/>
    </source>
</evidence>
<evidence type="ECO:0000313" key="4">
    <source>
        <dbReference type="EMBL" id="SCV67677.1"/>
    </source>
</evidence>
<dbReference type="Proteomes" id="UP000198372">
    <property type="component" value="Unassembled WGS sequence"/>
</dbReference>
<feature type="region of interest" description="Disordered" evidence="2">
    <location>
        <begin position="1"/>
        <end position="41"/>
    </location>
</feature>
<sequence length="437" mass="48672">MSKAEEMPAPSIASSAHPSRASHDQPKQQTLTTSFSKNASTPSSRKMVALRPFHVVVFFVVWGTSLYLFSPQAVSAGAAVGRSSSSRGPSSRAIQLFAAMTCCFVEETYRVRVAERKAYQEKKHREIVHKTTQRVKGRLQRPRSIFQRVQGLKDAGAEVPTLGQQCVLGLCLFDLVSIRQMGTDLKYSELVNAQMLAQEANELGKLFRSRVGDESRALKDIILHIHSLDRKAFHSIPMYSEEIDSMLLQALGAETSKELSQLTASIDAKFEQFDVTSQALLSKVEEGFSLATRSTDRARMLYDQLKREEHRIKAERASSSLLRSVLETTALVLGDDLTFHARKLKRNSILTHQSANSVVTLSHGLEELRASLVTYKASVGSYKANVIGYHLASLGSSAKEEARHLGKKMQELKESVRELRQASRLVQVQNILRLLPF</sequence>
<reference evidence="5" key="1">
    <citation type="submission" date="2016-09" db="EMBL/GenBank/DDBJ databases">
        <authorList>
            <person name="Jeantristanb JTB J.-T."/>
            <person name="Ricardo R."/>
        </authorList>
    </citation>
    <scope>NUCLEOTIDE SEQUENCE [LARGE SCALE GENOMIC DNA]</scope>
</reference>
<keyword evidence="1" id="KW-0175">Coiled coil</keyword>
<name>A0A238F3R6_9BASI</name>
<keyword evidence="3" id="KW-0812">Transmembrane</keyword>
<feature type="coiled-coil region" evidence="1">
    <location>
        <begin position="402"/>
        <end position="429"/>
    </location>
</feature>
<feature type="compositionally biased region" description="Polar residues" evidence="2">
    <location>
        <begin position="27"/>
        <end position="41"/>
    </location>
</feature>
<evidence type="ECO:0000256" key="3">
    <source>
        <dbReference type="SAM" id="Phobius"/>
    </source>
</evidence>
<evidence type="ECO:0000256" key="2">
    <source>
        <dbReference type="SAM" id="MobiDB-lite"/>
    </source>
</evidence>